<dbReference type="EMBL" id="WIXE01004933">
    <property type="protein sequence ID" value="KAK5982588.1"/>
    <property type="molecule type" value="Genomic_DNA"/>
</dbReference>
<gene>
    <name evidence="4" type="ORF">GCK32_008210</name>
    <name evidence="5" type="ORF">GCK32_008644</name>
</gene>
<proteinExistence type="predicted"/>
<dbReference type="GO" id="GO:0032222">
    <property type="term" value="P:regulation of synaptic transmission, cholinergic"/>
    <property type="evidence" value="ECO:0007669"/>
    <property type="project" value="InterPro"/>
</dbReference>
<dbReference type="PANTHER" id="PTHR33562">
    <property type="entry name" value="ATILLA, ISOFORM B-RELATED-RELATED"/>
    <property type="match status" value="1"/>
</dbReference>
<dbReference type="InterPro" id="IPR050975">
    <property type="entry name" value="Sleep_regulator"/>
</dbReference>
<evidence type="ECO:0008006" key="7">
    <source>
        <dbReference type="Google" id="ProtNLM"/>
    </source>
</evidence>
<comment type="caution">
    <text evidence="5">The sequence shown here is derived from an EMBL/GenBank/DDBJ whole genome shotgun (WGS) entry which is preliminary data.</text>
</comment>
<dbReference type="InterPro" id="IPR031424">
    <property type="entry name" value="QVR-like"/>
</dbReference>
<dbReference type="Proteomes" id="UP001331761">
    <property type="component" value="Unassembled WGS sequence"/>
</dbReference>
<feature type="chain" id="PRO_5044710874" description="Protein quiver" evidence="3">
    <location>
        <begin position="20"/>
        <end position="140"/>
    </location>
</feature>
<reference evidence="5 6" key="1">
    <citation type="submission" date="2019-10" db="EMBL/GenBank/DDBJ databases">
        <title>Assembly and Annotation for the nematode Trichostrongylus colubriformis.</title>
        <authorList>
            <person name="Martin J."/>
        </authorList>
    </citation>
    <scope>NUCLEOTIDE SEQUENCE [LARGE SCALE GENOMIC DNA]</scope>
    <source>
        <strain evidence="5">G859</strain>
        <tissue evidence="5">Whole worm</tissue>
    </source>
</reference>
<name>A0AAN8G7E8_TRICO</name>
<keyword evidence="2" id="KW-0325">Glycoprotein</keyword>
<evidence type="ECO:0000313" key="5">
    <source>
        <dbReference type="EMBL" id="KAK5982588.1"/>
    </source>
</evidence>
<evidence type="ECO:0000256" key="2">
    <source>
        <dbReference type="ARBA" id="ARBA00023180"/>
    </source>
</evidence>
<feature type="signal peptide" evidence="3">
    <location>
        <begin position="1"/>
        <end position="19"/>
    </location>
</feature>
<dbReference type="PANTHER" id="PTHR33562:SF2">
    <property type="entry name" value="PROTEIN QUIVER"/>
    <property type="match status" value="1"/>
</dbReference>
<accession>A0AAN8G7E8</accession>
<protein>
    <recommendedName>
        <fullName evidence="7">Protein quiver</fullName>
    </recommendedName>
</protein>
<evidence type="ECO:0000256" key="1">
    <source>
        <dbReference type="ARBA" id="ARBA00022729"/>
    </source>
</evidence>
<evidence type="ECO:0000256" key="3">
    <source>
        <dbReference type="SAM" id="SignalP"/>
    </source>
</evidence>
<evidence type="ECO:0000313" key="6">
    <source>
        <dbReference type="Proteomes" id="UP001331761"/>
    </source>
</evidence>
<evidence type="ECO:0000313" key="4">
    <source>
        <dbReference type="EMBL" id="KAK5979883.1"/>
    </source>
</evidence>
<sequence length="140" mass="15423">MKFVTVSLVFALGIAFVSAQYKCYQCVSSSDNQSDCESSDSDKLKPFIKTCPVLQEGTFKGAQAKGCRKIIQTVESKKSIIRECAYSGEVVDGQKKTGNWGINMYYYQCENTGTEPCNGSRNPLFIALSLLLSLTALLFQ</sequence>
<keyword evidence="1 3" id="KW-0732">Signal</keyword>
<organism evidence="5 6">
    <name type="scientific">Trichostrongylus colubriformis</name>
    <name type="common">Black scour worm</name>
    <dbReference type="NCBI Taxonomy" id="6319"/>
    <lineage>
        <taxon>Eukaryota</taxon>
        <taxon>Metazoa</taxon>
        <taxon>Ecdysozoa</taxon>
        <taxon>Nematoda</taxon>
        <taxon>Chromadorea</taxon>
        <taxon>Rhabditida</taxon>
        <taxon>Rhabditina</taxon>
        <taxon>Rhabditomorpha</taxon>
        <taxon>Strongyloidea</taxon>
        <taxon>Trichostrongylidae</taxon>
        <taxon>Trichostrongylus</taxon>
    </lineage>
</organism>
<dbReference type="Pfam" id="PF17064">
    <property type="entry name" value="QVR"/>
    <property type="match status" value="1"/>
</dbReference>
<dbReference type="EMBL" id="WIXE01007889">
    <property type="protein sequence ID" value="KAK5979883.1"/>
    <property type="molecule type" value="Genomic_DNA"/>
</dbReference>
<dbReference type="AlphaFoldDB" id="A0AAN8G7E8"/>
<dbReference type="GO" id="GO:0030431">
    <property type="term" value="P:sleep"/>
    <property type="evidence" value="ECO:0007669"/>
    <property type="project" value="InterPro"/>
</dbReference>
<keyword evidence="6" id="KW-1185">Reference proteome</keyword>